<dbReference type="Proteomes" id="UP000008366">
    <property type="component" value="Unassembled WGS sequence"/>
</dbReference>
<evidence type="ECO:0000256" key="10">
    <source>
        <dbReference type="PIRSR" id="PIRSR001399-3"/>
    </source>
</evidence>
<dbReference type="GO" id="GO:0009423">
    <property type="term" value="P:chorismate biosynthetic process"/>
    <property type="evidence" value="ECO:0007669"/>
    <property type="project" value="UniProtKB-UniRule"/>
</dbReference>
<evidence type="ECO:0000256" key="8">
    <source>
        <dbReference type="PIRSR" id="PIRSR001399-1"/>
    </source>
</evidence>
<dbReference type="PIRSF" id="PIRSF001399">
    <property type="entry name" value="DHquinase_II"/>
    <property type="match status" value="1"/>
</dbReference>
<dbReference type="EC" id="4.2.1.10" evidence="5 7"/>
<keyword evidence="7" id="KW-0057">Aromatic amino acid biosynthesis</keyword>
<dbReference type="GO" id="GO:0003855">
    <property type="term" value="F:3-dehydroquinate dehydratase activity"/>
    <property type="evidence" value="ECO:0007669"/>
    <property type="project" value="UniProtKB-UniRule"/>
</dbReference>
<comment type="pathway">
    <text evidence="2 7">Metabolic intermediate biosynthesis; chorismate biosynthesis; chorismate from D-erythrose 4-phosphate and phosphoenolpyruvate: step 3/7.</text>
</comment>
<dbReference type="OrthoDB" id="9790793at2"/>
<dbReference type="Gene3D" id="3.40.50.9100">
    <property type="entry name" value="Dehydroquinase, class II"/>
    <property type="match status" value="1"/>
</dbReference>
<evidence type="ECO:0000256" key="9">
    <source>
        <dbReference type="PIRSR" id="PIRSR001399-2"/>
    </source>
</evidence>
<dbReference type="STRING" id="1184609.KILIM_053_00250"/>
<dbReference type="HAMAP" id="MF_00169">
    <property type="entry name" value="AroQ"/>
    <property type="match status" value="1"/>
</dbReference>
<evidence type="ECO:0000313" key="11">
    <source>
        <dbReference type="EMBL" id="GAB96974.1"/>
    </source>
</evidence>
<evidence type="ECO:0000256" key="3">
    <source>
        <dbReference type="ARBA" id="ARBA00011037"/>
    </source>
</evidence>
<accession>K6XDR8</accession>
<keyword evidence="7" id="KW-0028">Amino-acid biosynthesis</keyword>
<comment type="similarity">
    <text evidence="3 7">Belongs to the type-II 3-dehydroquinase family.</text>
</comment>
<dbReference type="AlphaFoldDB" id="K6XDR8"/>
<feature type="binding site" evidence="7 9">
    <location>
        <position position="75"/>
    </location>
    <ligand>
        <name>substrate</name>
    </ligand>
</feature>
<evidence type="ECO:0000256" key="6">
    <source>
        <dbReference type="ARBA" id="ARBA00023239"/>
    </source>
</evidence>
<evidence type="ECO:0000256" key="4">
    <source>
        <dbReference type="ARBA" id="ARBA00011193"/>
    </source>
</evidence>
<dbReference type="CDD" id="cd00466">
    <property type="entry name" value="DHQase_II"/>
    <property type="match status" value="1"/>
</dbReference>
<feature type="active site" description="Proton acceptor" evidence="7 8">
    <location>
        <position position="24"/>
    </location>
</feature>
<reference evidence="11 12" key="1">
    <citation type="submission" date="2012-08" db="EMBL/GenBank/DDBJ databases">
        <title>Whole genome shotgun sequence of Kineosphaera limosa NBRC 100340.</title>
        <authorList>
            <person name="Yoshida I."/>
            <person name="Isaki S."/>
            <person name="Hosoyama A."/>
            <person name="Tsuchikane K."/>
            <person name="Katsumata H."/>
            <person name="Ando Y."/>
            <person name="Ohji S."/>
            <person name="Hamada M."/>
            <person name="Tamura T."/>
            <person name="Yamazoe A."/>
            <person name="Yamazaki S."/>
            <person name="Fujita N."/>
        </authorList>
    </citation>
    <scope>NUCLEOTIDE SEQUENCE [LARGE SCALE GENOMIC DNA]</scope>
    <source>
        <strain evidence="11 12">NBRC 100340</strain>
    </source>
</reference>
<sequence>MTGTIAVLNGPNLNLLGVRKPEVYGRDTLADVEALCAREAERFGLDVDCRQSNHEGVIIDAVHELRSSAVGFVVNAGAWTHYSIGLRDALETIEGPLIEVHISNVHAREEFRHHSYLSPLASGIIVGCGIQGYAFAVARIATLTAPAR</sequence>
<dbReference type="EMBL" id="BAHD01000053">
    <property type="protein sequence ID" value="GAB96974.1"/>
    <property type="molecule type" value="Genomic_DNA"/>
</dbReference>
<dbReference type="NCBIfam" id="TIGR01088">
    <property type="entry name" value="aroQ"/>
    <property type="match status" value="1"/>
</dbReference>
<evidence type="ECO:0000313" key="12">
    <source>
        <dbReference type="Proteomes" id="UP000008366"/>
    </source>
</evidence>
<proteinExistence type="inferred from homology"/>
<evidence type="ECO:0000256" key="1">
    <source>
        <dbReference type="ARBA" id="ARBA00001864"/>
    </source>
</evidence>
<dbReference type="GO" id="GO:0019631">
    <property type="term" value="P:quinate catabolic process"/>
    <property type="evidence" value="ECO:0007669"/>
    <property type="project" value="TreeGrafter"/>
</dbReference>
<dbReference type="InterPro" id="IPR001874">
    <property type="entry name" value="DHquinase_II"/>
</dbReference>
<organism evidence="11 12">
    <name type="scientific">Kineosphaera limosa NBRC 100340</name>
    <dbReference type="NCBI Taxonomy" id="1184609"/>
    <lineage>
        <taxon>Bacteria</taxon>
        <taxon>Bacillati</taxon>
        <taxon>Actinomycetota</taxon>
        <taxon>Actinomycetes</taxon>
        <taxon>Micrococcales</taxon>
        <taxon>Dermatophilaceae</taxon>
        <taxon>Kineosphaera</taxon>
    </lineage>
</organism>
<comment type="subunit">
    <text evidence="4 7">Homododecamer.</text>
</comment>
<comment type="catalytic activity">
    <reaction evidence="1 7">
        <text>3-dehydroquinate = 3-dehydroshikimate + H2O</text>
        <dbReference type="Rhea" id="RHEA:21096"/>
        <dbReference type="ChEBI" id="CHEBI:15377"/>
        <dbReference type="ChEBI" id="CHEBI:16630"/>
        <dbReference type="ChEBI" id="CHEBI:32364"/>
        <dbReference type="EC" id="4.2.1.10"/>
    </reaction>
</comment>
<dbReference type="GO" id="GO:0009073">
    <property type="term" value="P:aromatic amino acid family biosynthetic process"/>
    <property type="evidence" value="ECO:0007669"/>
    <property type="project" value="UniProtKB-KW"/>
</dbReference>
<comment type="caution">
    <text evidence="11">The sequence shown here is derived from an EMBL/GenBank/DDBJ whole genome shotgun (WGS) entry which is preliminary data.</text>
</comment>
<dbReference type="PANTHER" id="PTHR21272">
    <property type="entry name" value="CATABOLIC 3-DEHYDROQUINASE"/>
    <property type="match status" value="1"/>
</dbReference>
<feature type="binding site" evidence="7 9">
    <location>
        <begin position="102"/>
        <end position="103"/>
    </location>
    <ligand>
        <name>substrate</name>
    </ligand>
</feature>
<evidence type="ECO:0000256" key="5">
    <source>
        <dbReference type="ARBA" id="ARBA00012060"/>
    </source>
</evidence>
<dbReference type="InterPro" id="IPR036441">
    <property type="entry name" value="DHquinase_II_sf"/>
</dbReference>
<dbReference type="Pfam" id="PF01220">
    <property type="entry name" value="DHquinase_II"/>
    <property type="match status" value="1"/>
</dbReference>
<dbReference type="PANTHER" id="PTHR21272:SF3">
    <property type="entry name" value="CATABOLIC 3-DEHYDROQUINASE"/>
    <property type="match status" value="1"/>
</dbReference>
<gene>
    <name evidence="7 11" type="primary">aroQ</name>
    <name evidence="11" type="ORF">KILIM_053_00250</name>
</gene>
<dbReference type="NCBIfam" id="NF003806">
    <property type="entry name" value="PRK05395.1-3"/>
    <property type="match status" value="1"/>
</dbReference>
<dbReference type="NCBIfam" id="NF003807">
    <property type="entry name" value="PRK05395.1-4"/>
    <property type="match status" value="1"/>
</dbReference>
<comment type="function">
    <text evidence="7">Catalyzes a trans-dehydration via an enolate intermediate.</text>
</comment>
<evidence type="ECO:0000256" key="7">
    <source>
        <dbReference type="HAMAP-Rule" id="MF_00169"/>
    </source>
</evidence>
<evidence type="ECO:0000256" key="2">
    <source>
        <dbReference type="ARBA" id="ARBA00004902"/>
    </source>
</evidence>
<feature type="active site" description="Proton donor" evidence="7 8">
    <location>
        <position position="101"/>
    </location>
</feature>
<dbReference type="SUPFAM" id="SSF52304">
    <property type="entry name" value="Type II 3-dehydroquinate dehydratase"/>
    <property type="match status" value="1"/>
</dbReference>
<dbReference type="eggNOG" id="COG0757">
    <property type="taxonomic scope" value="Bacteria"/>
</dbReference>
<dbReference type="NCBIfam" id="NF003805">
    <property type="entry name" value="PRK05395.1-2"/>
    <property type="match status" value="1"/>
</dbReference>
<feature type="binding site" evidence="7 9">
    <location>
        <position position="88"/>
    </location>
    <ligand>
        <name>substrate</name>
    </ligand>
</feature>
<dbReference type="RefSeq" id="WP_006593506.1">
    <property type="nucleotide sequence ID" value="NZ_BAHD01000053.1"/>
</dbReference>
<keyword evidence="6 7" id="KW-0456">Lyase</keyword>
<feature type="binding site" evidence="7 9">
    <location>
        <position position="81"/>
    </location>
    <ligand>
        <name>substrate</name>
    </ligand>
</feature>
<dbReference type="UniPathway" id="UPA00053">
    <property type="reaction ID" value="UER00086"/>
</dbReference>
<keyword evidence="12" id="KW-1185">Reference proteome</keyword>
<protein>
    <recommendedName>
        <fullName evidence="5 7">3-dehydroquinate dehydratase</fullName>
        <shortName evidence="7">3-dehydroquinase</shortName>
        <ecNumber evidence="5 7">4.2.1.10</ecNumber>
    </recommendedName>
    <alternativeName>
        <fullName evidence="7">Type II DHQase</fullName>
    </alternativeName>
</protein>
<dbReference type="GO" id="GO:0008652">
    <property type="term" value="P:amino acid biosynthetic process"/>
    <property type="evidence" value="ECO:0007669"/>
    <property type="project" value="UniProtKB-KW"/>
</dbReference>
<feature type="site" description="Transition state stabilizer" evidence="7 10">
    <location>
        <position position="19"/>
    </location>
</feature>
<name>K6XDR8_9MICO</name>
<feature type="binding site" evidence="7 9">
    <location>
        <position position="112"/>
    </location>
    <ligand>
        <name>substrate</name>
    </ligand>
</feature>